<protein>
    <recommendedName>
        <fullName evidence="5">PXPV repeat-containing protein</fullName>
    </recommendedName>
</protein>
<evidence type="ECO:0008006" key="5">
    <source>
        <dbReference type="Google" id="ProtNLM"/>
    </source>
</evidence>
<feature type="compositionally biased region" description="Low complexity" evidence="1">
    <location>
        <begin position="91"/>
        <end position="102"/>
    </location>
</feature>
<dbReference type="AlphaFoldDB" id="A0A7Y7WRJ8"/>
<organism evidence="3 4">
    <name type="scientific">Pseudomonas gingeri</name>
    <dbReference type="NCBI Taxonomy" id="117681"/>
    <lineage>
        <taxon>Bacteria</taxon>
        <taxon>Pseudomonadati</taxon>
        <taxon>Pseudomonadota</taxon>
        <taxon>Gammaproteobacteria</taxon>
        <taxon>Pseudomonadales</taxon>
        <taxon>Pseudomonadaceae</taxon>
        <taxon>Pseudomonas</taxon>
    </lineage>
</organism>
<accession>A0A7Y7WRJ8</accession>
<dbReference type="EMBL" id="JACAQA010000010">
    <property type="protein sequence ID" value="NWB86424.1"/>
    <property type="molecule type" value="Genomic_DNA"/>
</dbReference>
<name>A0A7Y7WRJ8_9PSED</name>
<comment type="caution">
    <text evidence="3">The sequence shown here is derived from an EMBL/GenBank/DDBJ whole genome shotgun (WGS) entry which is preliminary data.</text>
</comment>
<feature type="chain" id="PRO_5031002225" description="PXPV repeat-containing protein" evidence="2">
    <location>
        <begin position="27"/>
        <end position="102"/>
    </location>
</feature>
<evidence type="ECO:0000313" key="4">
    <source>
        <dbReference type="Proteomes" id="UP000522864"/>
    </source>
</evidence>
<proteinExistence type="predicted"/>
<dbReference type="Proteomes" id="UP000522864">
    <property type="component" value="Unassembled WGS sequence"/>
</dbReference>
<feature type="signal peptide" evidence="2">
    <location>
        <begin position="1"/>
        <end position="26"/>
    </location>
</feature>
<reference evidence="3 4" key="1">
    <citation type="submission" date="2020-04" db="EMBL/GenBank/DDBJ databases">
        <title>Molecular characterization of pseudomonads from Agaricus bisporus reveal novel blotch 2 pathogens in Western Europe.</title>
        <authorList>
            <person name="Taparia T."/>
            <person name="Krijger M."/>
            <person name="Haynes E."/>
            <person name="Elpinstone J.G."/>
            <person name="Noble R."/>
            <person name="Van Der Wolf J."/>
        </authorList>
    </citation>
    <scope>NUCLEOTIDE SEQUENCE [LARGE SCALE GENOMIC DNA]</scope>
    <source>
        <strain evidence="3 4">G9001</strain>
    </source>
</reference>
<evidence type="ECO:0000256" key="2">
    <source>
        <dbReference type="SAM" id="SignalP"/>
    </source>
</evidence>
<feature type="compositionally biased region" description="Pro residues" evidence="1">
    <location>
        <begin position="76"/>
        <end position="90"/>
    </location>
</feature>
<gene>
    <name evidence="3" type="ORF">HX830_16230</name>
</gene>
<sequence>MMTPLSRAKIAVVLLGVLAVAGQAEARGGYGLGAALLGGVVGAAVVGTVVANSQPPVYVQQPVYVQPPPVYVQPPQPVYYQAPPPPPPPGYYYQPQPVPMQQ</sequence>
<evidence type="ECO:0000256" key="1">
    <source>
        <dbReference type="SAM" id="MobiDB-lite"/>
    </source>
</evidence>
<feature type="region of interest" description="Disordered" evidence="1">
    <location>
        <begin position="76"/>
        <end position="102"/>
    </location>
</feature>
<keyword evidence="2" id="KW-0732">Signal</keyword>
<evidence type="ECO:0000313" key="3">
    <source>
        <dbReference type="EMBL" id="NWB86424.1"/>
    </source>
</evidence>